<protein>
    <submittedName>
        <fullName evidence="1">Uncharacterized protein</fullName>
    </submittedName>
</protein>
<name>A0A564YE41_HYMDI</name>
<dbReference type="Proteomes" id="UP000321570">
    <property type="component" value="Unassembled WGS sequence"/>
</dbReference>
<keyword evidence="2" id="KW-1185">Reference proteome</keyword>
<gene>
    <name evidence="1" type="ORF">WMSIL1_LOCUS5473</name>
</gene>
<proteinExistence type="predicted"/>
<dbReference type="AlphaFoldDB" id="A0A564YE41"/>
<reference evidence="1 2" key="1">
    <citation type="submission" date="2019-07" db="EMBL/GenBank/DDBJ databases">
        <authorList>
            <person name="Jastrzebski P J."/>
            <person name="Paukszto L."/>
            <person name="Jastrzebski P J."/>
        </authorList>
    </citation>
    <scope>NUCLEOTIDE SEQUENCE [LARGE SCALE GENOMIC DNA]</scope>
    <source>
        <strain evidence="1 2">WMS-il1</strain>
    </source>
</reference>
<evidence type="ECO:0000313" key="2">
    <source>
        <dbReference type="Proteomes" id="UP000321570"/>
    </source>
</evidence>
<accession>A0A564YE41</accession>
<sequence>HICAHVLARPYSSDSYRATFVFHSKQRTLSVTGSYPSCSPPLFLSTLPSLSLPPLPLASILIVASLNTFWSNQLLARSAHDCC</sequence>
<feature type="non-terminal residue" evidence="1">
    <location>
        <position position="1"/>
    </location>
</feature>
<dbReference type="EMBL" id="CABIJS010000177">
    <property type="protein sequence ID" value="VUZ45555.1"/>
    <property type="molecule type" value="Genomic_DNA"/>
</dbReference>
<evidence type="ECO:0000313" key="1">
    <source>
        <dbReference type="EMBL" id="VUZ45555.1"/>
    </source>
</evidence>
<organism evidence="1 2">
    <name type="scientific">Hymenolepis diminuta</name>
    <name type="common">Rat tapeworm</name>
    <dbReference type="NCBI Taxonomy" id="6216"/>
    <lineage>
        <taxon>Eukaryota</taxon>
        <taxon>Metazoa</taxon>
        <taxon>Spiralia</taxon>
        <taxon>Lophotrochozoa</taxon>
        <taxon>Platyhelminthes</taxon>
        <taxon>Cestoda</taxon>
        <taxon>Eucestoda</taxon>
        <taxon>Cyclophyllidea</taxon>
        <taxon>Hymenolepididae</taxon>
        <taxon>Hymenolepis</taxon>
    </lineage>
</organism>